<evidence type="ECO:0000256" key="2">
    <source>
        <dbReference type="SAM" id="Phobius"/>
    </source>
</evidence>
<accession>A0A3B0YDU0</accession>
<dbReference type="InterPro" id="IPR010995">
    <property type="entry name" value="DNA_repair_Rad51/TF_NusA_a-hlx"/>
</dbReference>
<dbReference type="Gene3D" id="1.10.150.20">
    <property type="entry name" value="5' to 3' exonuclease, C-terminal subdomain"/>
    <property type="match status" value="1"/>
</dbReference>
<organism evidence="3">
    <name type="scientific">hydrothermal vent metagenome</name>
    <dbReference type="NCBI Taxonomy" id="652676"/>
    <lineage>
        <taxon>unclassified sequences</taxon>
        <taxon>metagenomes</taxon>
        <taxon>ecological metagenomes</taxon>
    </lineage>
</organism>
<proteinExistence type="predicted"/>
<evidence type="ECO:0008006" key="4">
    <source>
        <dbReference type="Google" id="ProtNLM"/>
    </source>
</evidence>
<reference evidence="3" key="1">
    <citation type="submission" date="2018-06" db="EMBL/GenBank/DDBJ databases">
        <authorList>
            <person name="Zhirakovskaya E."/>
        </authorList>
    </citation>
    <scope>NUCLEOTIDE SEQUENCE</scope>
</reference>
<evidence type="ECO:0000256" key="1">
    <source>
        <dbReference type="SAM" id="MobiDB-lite"/>
    </source>
</evidence>
<dbReference type="EMBL" id="UOFN01000034">
    <property type="protein sequence ID" value="VAW74403.1"/>
    <property type="molecule type" value="Genomic_DNA"/>
</dbReference>
<evidence type="ECO:0000313" key="3">
    <source>
        <dbReference type="EMBL" id="VAW74403.1"/>
    </source>
</evidence>
<dbReference type="AlphaFoldDB" id="A0A3B0YDU0"/>
<dbReference type="Pfam" id="PF14520">
    <property type="entry name" value="HHH_5"/>
    <property type="match status" value="1"/>
</dbReference>
<keyword evidence="2" id="KW-1133">Transmembrane helix</keyword>
<feature type="compositionally biased region" description="Basic residues" evidence="1">
    <location>
        <begin position="148"/>
        <end position="160"/>
    </location>
</feature>
<feature type="transmembrane region" description="Helical" evidence="2">
    <location>
        <begin position="93"/>
        <end position="110"/>
    </location>
</feature>
<dbReference type="SUPFAM" id="SSF47794">
    <property type="entry name" value="Rad51 N-terminal domain-like"/>
    <property type="match status" value="1"/>
</dbReference>
<protein>
    <recommendedName>
        <fullName evidence="4">Helix-hairpin-helix domain-containing protein</fullName>
    </recommendedName>
</protein>
<feature type="region of interest" description="Disordered" evidence="1">
    <location>
        <begin position="144"/>
        <end position="164"/>
    </location>
</feature>
<feature type="transmembrane region" description="Helical" evidence="2">
    <location>
        <begin position="52"/>
        <end position="73"/>
    </location>
</feature>
<name>A0A3B0YDU0_9ZZZZ</name>
<gene>
    <name evidence="3" type="ORF">MNBD_GAMMA15-1364</name>
</gene>
<keyword evidence="2" id="KW-0812">Transmembrane</keyword>
<sequence>MLRTAVDFQITDVYKVLAMQDHEFYADPTVFDYWQRRVGDWFCGHSRKLRPYGWALAFTSMAVLFALTAFAMFGATLAGRMGGEGQMAWNQSMAQVITIMIALLACQVLLQQALRSWPTGITMPRRLRRLVRQCGWEVPVMALPSSSRPRHSPRTRRPERRKASIASERAAVQAFFSGVRAAGVNVSIARALFNAGIRTPLQLCSASDERLLSIRGVGPVTVCKLRTQFDRAA</sequence>
<keyword evidence="2" id="KW-0472">Membrane</keyword>
<dbReference type="GO" id="GO:0000166">
    <property type="term" value="F:nucleotide binding"/>
    <property type="evidence" value="ECO:0007669"/>
    <property type="project" value="InterPro"/>
</dbReference>